<evidence type="ECO:0000256" key="1">
    <source>
        <dbReference type="SAM" id="MobiDB-lite"/>
    </source>
</evidence>
<protein>
    <submittedName>
        <fullName evidence="2">Uncharacterized protein</fullName>
    </submittedName>
</protein>
<dbReference type="Proteomes" id="UP001286313">
    <property type="component" value="Unassembled WGS sequence"/>
</dbReference>
<reference evidence="2" key="1">
    <citation type="submission" date="2023-10" db="EMBL/GenBank/DDBJ databases">
        <title>Genome assemblies of two species of porcelain crab, Petrolisthes cinctipes and Petrolisthes manimaculis (Anomura: Porcellanidae).</title>
        <authorList>
            <person name="Angst P."/>
        </authorList>
    </citation>
    <scope>NUCLEOTIDE SEQUENCE</scope>
    <source>
        <strain evidence="2">PB745_01</strain>
        <tissue evidence="2">Gill</tissue>
    </source>
</reference>
<comment type="caution">
    <text evidence="2">The sequence shown here is derived from an EMBL/GenBank/DDBJ whole genome shotgun (WGS) entry which is preliminary data.</text>
</comment>
<dbReference type="InterPro" id="IPR032675">
    <property type="entry name" value="LRR_dom_sf"/>
</dbReference>
<name>A0AAE1KW72_PETCI</name>
<dbReference type="Gene3D" id="3.80.10.10">
    <property type="entry name" value="Ribonuclease Inhibitor"/>
    <property type="match status" value="1"/>
</dbReference>
<dbReference type="EMBL" id="JAWQEG010000607">
    <property type="protein sequence ID" value="KAK3887781.1"/>
    <property type="molecule type" value="Genomic_DNA"/>
</dbReference>
<keyword evidence="3" id="KW-1185">Reference proteome</keyword>
<sequence length="283" mass="31428">MYCTHHMNVITGIRGLTSWPVVGGGGGGGVGDEPVRLLSLQHNLLTRVDPPSPSPSLVLLDLYHNHLHYLHGLHAFPNLRVLMLAKNRLDDQELTMETRRQSEKVLQKAKEKERAQATRISDEEKRNSAITNAMKNWQVIKKQHRKLVRKPSESSTSVGCGQSDVGPGREEASVVGVGGGVLVGDGPRLNLPHLQDLIGKEALQYRPGARLSQEESASLVCAGRQARQLAVWTFDSLHRLHTHHSKWPTVLHDLVRDAVTDMAKPTYGKQCLEDVKRSIGWKK</sequence>
<gene>
    <name evidence="2" type="ORF">Pcinc_008109</name>
</gene>
<proteinExistence type="predicted"/>
<evidence type="ECO:0000313" key="3">
    <source>
        <dbReference type="Proteomes" id="UP001286313"/>
    </source>
</evidence>
<accession>A0AAE1KW72</accession>
<organism evidence="2 3">
    <name type="scientific">Petrolisthes cinctipes</name>
    <name type="common">Flat porcelain crab</name>
    <dbReference type="NCBI Taxonomy" id="88211"/>
    <lineage>
        <taxon>Eukaryota</taxon>
        <taxon>Metazoa</taxon>
        <taxon>Ecdysozoa</taxon>
        <taxon>Arthropoda</taxon>
        <taxon>Crustacea</taxon>
        <taxon>Multicrustacea</taxon>
        <taxon>Malacostraca</taxon>
        <taxon>Eumalacostraca</taxon>
        <taxon>Eucarida</taxon>
        <taxon>Decapoda</taxon>
        <taxon>Pleocyemata</taxon>
        <taxon>Anomura</taxon>
        <taxon>Galatheoidea</taxon>
        <taxon>Porcellanidae</taxon>
        <taxon>Petrolisthes</taxon>
    </lineage>
</organism>
<feature type="region of interest" description="Disordered" evidence="1">
    <location>
        <begin position="102"/>
        <end position="123"/>
    </location>
</feature>
<evidence type="ECO:0000313" key="2">
    <source>
        <dbReference type="EMBL" id="KAK3887781.1"/>
    </source>
</evidence>
<dbReference type="AlphaFoldDB" id="A0AAE1KW72"/>
<dbReference type="SUPFAM" id="SSF52058">
    <property type="entry name" value="L domain-like"/>
    <property type="match status" value="1"/>
</dbReference>
<feature type="region of interest" description="Disordered" evidence="1">
    <location>
        <begin position="148"/>
        <end position="171"/>
    </location>
</feature>